<evidence type="ECO:0000256" key="1">
    <source>
        <dbReference type="ARBA" id="ARBA00022679"/>
    </source>
</evidence>
<dbReference type="Gene3D" id="3.90.550.20">
    <property type="match status" value="1"/>
</dbReference>
<comment type="caution">
    <text evidence="2">The sequence shown here is derived from an EMBL/GenBank/DDBJ whole genome shotgun (WGS) entry which is preliminary data.</text>
</comment>
<gene>
    <name evidence="2" type="ORF">WMO44_10870</name>
</gene>
<protein>
    <submittedName>
        <fullName evidence="2">Glycosyltransferase</fullName>
    </submittedName>
</protein>
<accession>A0ABV1AY03</accession>
<name>A0ABV1AY03_9FIRM</name>
<keyword evidence="1" id="KW-0808">Transferase</keyword>
<dbReference type="InterPro" id="IPR007577">
    <property type="entry name" value="GlycoTrfase_DXD_sugar-bd_CS"/>
</dbReference>
<evidence type="ECO:0000313" key="2">
    <source>
        <dbReference type="EMBL" id="MEQ2362636.1"/>
    </source>
</evidence>
<dbReference type="PANTHER" id="PTHR32385:SF15">
    <property type="entry name" value="INOSITOL PHOSPHOCERAMIDE MANNOSYLTRANSFERASE 1"/>
    <property type="match status" value="1"/>
</dbReference>
<keyword evidence="3" id="KW-1185">Reference proteome</keyword>
<dbReference type="EMBL" id="JBBMEO010000020">
    <property type="protein sequence ID" value="MEQ2362636.1"/>
    <property type="molecule type" value="Genomic_DNA"/>
</dbReference>
<reference evidence="2 3" key="1">
    <citation type="submission" date="2024-03" db="EMBL/GenBank/DDBJ databases">
        <title>Human intestinal bacterial collection.</title>
        <authorList>
            <person name="Pauvert C."/>
            <person name="Hitch T.C.A."/>
            <person name="Clavel T."/>
        </authorList>
    </citation>
    <scope>NUCLEOTIDE SEQUENCE [LARGE SCALE GENOMIC DNA]</scope>
    <source>
        <strain evidence="2 3">CLA-AA-H175</strain>
    </source>
</reference>
<evidence type="ECO:0000313" key="3">
    <source>
        <dbReference type="Proteomes" id="UP001457197"/>
    </source>
</evidence>
<dbReference type="RefSeq" id="WP_349152591.1">
    <property type="nucleotide sequence ID" value="NZ_JBBMEO010000020.1"/>
</dbReference>
<sequence length="246" mass="28661">MSIPKILHYCWFGGGTISPENRKCMESWEKYCPDYKIIEWNEQNFDISKNRYVQQAYEAKKYAFVSDYARLAVVYEYGGIYLDTDVELVRPLDELLEMPGFMGFQTNNEVATGLGFGARKGNPVVQALLRDYDALDFLKADGSADLTPCPERNTRVLQALGVRKDGTRQSIEEMEIFPAEYFCPMDLCSRKLRVTPKTYSIHRYAESWKPKPSAVSRILQRLLKKHYYTWYCPLRGRIEGRLRKRT</sequence>
<proteinExistence type="predicted"/>
<organism evidence="2 3">
    <name type="scientific">Faecalibacterium tardum</name>
    <dbReference type="NCBI Taxonomy" id="3133156"/>
    <lineage>
        <taxon>Bacteria</taxon>
        <taxon>Bacillati</taxon>
        <taxon>Bacillota</taxon>
        <taxon>Clostridia</taxon>
        <taxon>Eubacteriales</taxon>
        <taxon>Oscillospiraceae</taxon>
        <taxon>Faecalibacterium</taxon>
    </lineage>
</organism>
<dbReference type="SUPFAM" id="SSF53448">
    <property type="entry name" value="Nucleotide-diphospho-sugar transferases"/>
    <property type="match status" value="1"/>
</dbReference>
<dbReference type="Pfam" id="PF04488">
    <property type="entry name" value="Gly_transf_sug"/>
    <property type="match status" value="1"/>
</dbReference>
<dbReference type="Proteomes" id="UP001457197">
    <property type="component" value="Unassembled WGS sequence"/>
</dbReference>
<dbReference type="InterPro" id="IPR051706">
    <property type="entry name" value="Glycosyltransferase_domain"/>
</dbReference>
<dbReference type="PANTHER" id="PTHR32385">
    <property type="entry name" value="MANNOSYL PHOSPHORYLINOSITOL CERAMIDE SYNTHASE"/>
    <property type="match status" value="1"/>
</dbReference>
<dbReference type="InterPro" id="IPR029044">
    <property type="entry name" value="Nucleotide-diphossugar_trans"/>
</dbReference>